<feature type="domain" description="Armadillo-like helical" evidence="6">
    <location>
        <begin position="444"/>
        <end position="682"/>
    </location>
</feature>
<dbReference type="PANTHER" id="PTHR13608:SF3">
    <property type="entry name" value="ARMADILLO-LIKE HELICAL DOMAIN-CONTAINING PROTEIN 3"/>
    <property type="match status" value="1"/>
</dbReference>
<accession>A0AA35TJS7</accession>
<feature type="compositionally biased region" description="Low complexity" evidence="5">
    <location>
        <begin position="352"/>
        <end position="362"/>
    </location>
</feature>
<dbReference type="GO" id="GO:0005829">
    <property type="term" value="C:cytosol"/>
    <property type="evidence" value="ECO:0007669"/>
    <property type="project" value="TreeGrafter"/>
</dbReference>
<dbReference type="AlphaFoldDB" id="A0AA35TJS7"/>
<keyword evidence="2" id="KW-0812">Transmembrane</keyword>
<feature type="region of interest" description="Disordered" evidence="5">
    <location>
        <begin position="1"/>
        <end position="29"/>
    </location>
</feature>
<protein>
    <submittedName>
        <fullName evidence="7">Armadillo-like helical domain-containing protein 3</fullName>
    </submittedName>
</protein>
<evidence type="ECO:0000256" key="3">
    <source>
        <dbReference type="ARBA" id="ARBA00022989"/>
    </source>
</evidence>
<dbReference type="Proteomes" id="UP001174909">
    <property type="component" value="Unassembled WGS sequence"/>
</dbReference>
<evidence type="ECO:0000256" key="1">
    <source>
        <dbReference type="ARBA" id="ARBA00004370"/>
    </source>
</evidence>
<dbReference type="InterPro" id="IPR039868">
    <property type="entry name" value="ARMD3-like"/>
</dbReference>
<dbReference type="PANTHER" id="PTHR13608">
    <property type="entry name" value="ARMADILLO-LIKE HELICAL DOMAIN-CONTAINING PROTEIN 3"/>
    <property type="match status" value="1"/>
</dbReference>
<sequence length="700" mass="79411">MSAINEEGEGLSSPRRPTHSPTLLRKGIPGERKPLKEKLITYYEQLFKGEDPSQGNPRFWEEFFLLKVNIQYFQTTMSEMKTWELISLKKSLSLLFVQCCTTLQLDDNVIRNINALQTLCVLLRSTFDKKLSDSSFDVIDVVIGFDSAECQMRNLVEALNKFLVHDYPASLKNLCLRLLLVMLTAMDNISQNMLLEYVMMNSVFETIMHLLSVPDLRDQHGYDAVVVLTLLVNYRKYEAANPYVIKLSVLDDEIALHGLGSVVSSVLTEYNKKYVPPTEEPVGIFGHISSFVSNMLVPVDTSQTRVKIDMAVLLVLYEAIHLNRNFITVLTHTKSLSNPVTPTTPNPAIDRSLPLPSSPTTPAGKQPTGLPQPTNLLGTFFTFSSIILQNIKDDSSVTHARLCLVIITCIVEDQFANSFLHDPNMTFPVTLHRASLLHRKPTKDGLSHVRPLACSLLDLMVEFMISHMAKNFKLDLYRKCLGVVHRMLCYQKRCKIRLNYNWKELWVGLLNLLKFFAASEEHLLPKLNIFAVAIEVVKIFNLFITYGDTFLPNPSTYDELYYELIRMQKIFEDVHSMAKRYSSPDAHSEFHSSASQLAANLVNVRSISAHFHPRINAWSASHHVTSITPEQVLEVVRSNYDTLTLKLQDNLDHFDKYAEKLNEAAFFTQLLRSVTNSVRETVGLSSVQQLTLLNELGSTS</sequence>
<dbReference type="Pfam" id="PF08427">
    <property type="entry name" value="ARMH3_C"/>
    <property type="match status" value="1"/>
</dbReference>
<gene>
    <name evidence="7" type="ORF">GBAR_LOCUS27086</name>
</gene>
<reference evidence="7" key="1">
    <citation type="submission" date="2023-03" db="EMBL/GenBank/DDBJ databases">
        <authorList>
            <person name="Steffen K."/>
            <person name="Cardenas P."/>
        </authorList>
    </citation>
    <scope>NUCLEOTIDE SEQUENCE</scope>
</reference>
<evidence type="ECO:0000313" key="7">
    <source>
        <dbReference type="EMBL" id="CAI8049217.1"/>
    </source>
</evidence>
<name>A0AA35TJS7_GEOBA</name>
<evidence type="ECO:0000256" key="2">
    <source>
        <dbReference type="ARBA" id="ARBA00022692"/>
    </source>
</evidence>
<comment type="caution">
    <text evidence="7">The sequence shown here is derived from an EMBL/GenBank/DDBJ whole genome shotgun (WGS) entry which is preliminary data.</text>
</comment>
<dbReference type="SMART" id="SM01158">
    <property type="entry name" value="DUF1741"/>
    <property type="match status" value="1"/>
</dbReference>
<evidence type="ECO:0000256" key="4">
    <source>
        <dbReference type="ARBA" id="ARBA00023136"/>
    </source>
</evidence>
<keyword evidence="4" id="KW-0472">Membrane</keyword>
<evidence type="ECO:0000256" key="5">
    <source>
        <dbReference type="SAM" id="MobiDB-lite"/>
    </source>
</evidence>
<keyword evidence="3" id="KW-1133">Transmembrane helix</keyword>
<dbReference type="EMBL" id="CASHTH010003779">
    <property type="protein sequence ID" value="CAI8049217.1"/>
    <property type="molecule type" value="Genomic_DNA"/>
</dbReference>
<evidence type="ECO:0000313" key="8">
    <source>
        <dbReference type="Proteomes" id="UP001174909"/>
    </source>
</evidence>
<organism evidence="7 8">
    <name type="scientific">Geodia barretti</name>
    <name type="common">Barrett's horny sponge</name>
    <dbReference type="NCBI Taxonomy" id="519541"/>
    <lineage>
        <taxon>Eukaryota</taxon>
        <taxon>Metazoa</taxon>
        <taxon>Porifera</taxon>
        <taxon>Demospongiae</taxon>
        <taxon>Heteroscleromorpha</taxon>
        <taxon>Tetractinellida</taxon>
        <taxon>Astrophorina</taxon>
        <taxon>Geodiidae</taxon>
        <taxon>Geodia</taxon>
    </lineage>
</organism>
<feature type="region of interest" description="Disordered" evidence="5">
    <location>
        <begin position="337"/>
        <end position="370"/>
    </location>
</feature>
<proteinExistence type="predicted"/>
<dbReference type="InterPro" id="IPR013636">
    <property type="entry name" value="ARMH3_C"/>
</dbReference>
<dbReference type="GO" id="GO:0016020">
    <property type="term" value="C:membrane"/>
    <property type="evidence" value="ECO:0007669"/>
    <property type="project" value="UniProtKB-SubCell"/>
</dbReference>
<evidence type="ECO:0000259" key="6">
    <source>
        <dbReference type="SMART" id="SM01158"/>
    </source>
</evidence>
<keyword evidence="8" id="KW-1185">Reference proteome</keyword>
<comment type="subcellular location">
    <subcellularLocation>
        <location evidence="1">Membrane</location>
    </subcellularLocation>
</comment>